<sequence length="189" mass="22248">MNIQNNIPADDQQRLEYQIQLIAEGRKEALAFLYQQTKAAVHAFLLSYLNYYDAEDAMQDTYIGIYRSAKNYQPQGKPMAWIFGIAKYTAFMKIRSSQRETTLPEENWKLIEEELPAINFEEKDLLRNLLLRLSAEEYRIILLHAVSGLKFREISELFNLPLSTTLSKYRRAMKKLKQSWKEESNDEEP</sequence>
<evidence type="ECO:0000256" key="3">
    <source>
        <dbReference type="ARBA" id="ARBA00023082"/>
    </source>
</evidence>
<dbReference type="InterPro" id="IPR007627">
    <property type="entry name" value="RNA_pol_sigma70_r2"/>
</dbReference>
<dbReference type="EMBL" id="JACOQK010000001">
    <property type="protein sequence ID" value="MBC5787887.1"/>
    <property type="molecule type" value="Genomic_DNA"/>
</dbReference>
<reference evidence="8 9" key="1">
    <citation type="submission" date="2020-08" db="EMBL/GenBank/DDBJ databases">
        <title>Genome public.</title>
        <authorList>
            <person name="Liu C."/>
            <person name="Sun Q."/>
        </authorList>
    </citation>
    <scope>NUCLEOTIDE SEQUENCE [LARGE SCALE GENOMIC DNA]</scope>
    <source>
        <strain evidence="8 9">NSJ-27</strain>
    </source>
</reference>
<dbReference type="PANTHER" id="PTHR43133:SF8">
    <property type="entry name" value="RNA POLYMERASE SIGMA FACTOR HI_1459-RELATED"/>
    <property type="match status" value="1"/>
</dbReference>
<protein>
    <submittedName>
        <fullName evidence="8">RNA polymerase sigma factor</fullName>
    </submittedName>
</protein>
<evidence type="ECO:0000313" key="9">
    <source>
        <dbReference type="Proteomes" id="UP000649151"/>
    </source>
</evidence>
<feature type="domain" description="RNA polymerase sigma-70 region 2" evidence="6">
    <location>
        <begin position="33"/>
        <end position="99"/>
    </location>
</feature>
<accession>A0ABR7IST6</accession>
<dbReference type="InterPro" id="IPR013249">
    <property type="entry name" value="RNA_pol_sigma70_r4_t2"/>
</dbReference>
<dbReference type="Gene3D" id="1.10.10.10">
    <property type="entry name" value="Winged helix-like DNA-binding domain superfamily/Winged helix DNA-binding domain"/>
    <property type="match status" value="1"/>
</dbReference>
<proteinExistence type="inferred from homology"/>
<keyword evidence="5" id="KW-0804">Transcription</keyword>
<keyword evidence="4" id="KW-0238">DNA-binding</keyword>
<evidence type="ECO:0000256" key="2">
    <source>
        <dbReference type="ARBA" id="ARBA00023015"/>
    </source>
</evidence>
<dbReference type="Gene3D" id="1.10.1740.10">
    <property type="match status" value="1"/>
</dbReference>
<name>A0ABR7IST6_9CLOT</name>
<dbReference type="SUPFAM" id="SSF88946">
    <property type="entry name" value="Sigma2 domain of RNA polymerase sigma factors"/>
    <property type="match status" value="1"/>
</dbReference>
<evidence type="ECO:0000259" key="6">
    <source>
        <dbReference type="Pfam" id="PF04542"/>
    </source>
</evidence>
<dbReference type="PANTHER" id="PTHR43133">
    <property type="entry name" value="RNA POLYMERASE ECF-TYPE SIGMA FACTO"/>
    <property type="match status" value="1"/>
</dbReference>
<feature type="domain" description="RNA polymerase sigma factor 70 region 4 type 2" evidence="7">
    <location>
        <begin position="124"/>
        <end position="176"/>
    </location>
</feature>
<evidence type="ECO:0000313" key="8">
    <source>
        <dbReference type="EMBL" id="MBC5787887.1"/>
    </source>
</evidence>
<dbReference type="InterPro" id="IPR014284">
    <property type="entry name" value="RNA_pol_sigma-70_dom"/>
</dbReference>
<dbReference type="NCBIfam" id="TIGR02937">
    <property type="entry name" value="sigma70-ECF"/>
    <property type="match status" value="1"/>
</dbReference>
<comment type="caution">
    <text evidence="8">The sequence shown here is derived from an EMBL/GenBank/DDBJ whole genome shotgun (WGS) entry which is preliminary data.</text>
</comment>
<dbReference type="RefSeq" id="WP_186996654.1">
    <property type="nucleotide sequence ID" value="NZ_JACOQK010000001.1"/>
</dbReference>
<gene>
    <name evidence="8" type="ORF">H8Z77_07645</name>
</gene>
<dbReference type="Pfam" id="PF08281">
    <property type="entry name" value="Sigma70_r4_2"/>
    <property type="match status" value="1"/>
</dbReference>
<comment type="similarity">
    <text evidence="1">Belongs to the sigma-70 factor family. ECF subfamily.</text>
</comment>
<dbReference type="InterPro" id="IPR013325">
    <property type="entry name" value="RNA_pol_sigma_r2"/>
</dbReference>
<keyword evidence="2" id="KW-0805">Transcription regulation</keyword>
<evidence type="ECO:0000259" key="7">
    <source>
        <dbReference type="Pfam" id="PF08281"/>
    </source>
</evidence>
<keyword evidence="9" id="KW-1185">Reference proteome</keyword>
<keyword evidence="3" id="KW-0731">Sigma factor</keyword>
<dbReference type="InterPro" id="IPR036388">
    <property type="entry name" value="WH-like_DNA-bd_sf"/>
</dbReference>
<evidence type="ECO:0000256" key="1">
    <source>
        <dbReference type="ARBA" id="ARBA00010641"/>
    </source>
</evidence>
<dbReference type="InterPro" id="IPR039425">
    <property type="entry name" value="RNA_pol_sigma-70-like"/>
</dbReference>
<dbReference type="Pfam" id="PF04542">
    <property type="entry name" value="Sigma70_r2"/>
    <property type="match status" value="1"/>
</dbReference>
<dbReference type="SUPFAM" id="SSF88659">
    <property type="entry name" value="Sigma3 and sigma4 domains of RNA polymerase sigma factors"/>
    <property type="match status" value="1"/>
</dbReference>
<evidence type="ECO:0000256" key="5">
    <source>
        <dbReference type="ARBA" id="ARBA00023163"/>
    </source>
</evidence>
<evidence type="ECO:0000256" key="4">
    <source>
        <dbReference type="ARBA" id="ARBA00023125"/>
    </source>
</evidence>
<dbReference type="Proteomes" id="UP000649151">
    <property type="component" value="Unassembled WGS sequence"/>
</dbReference>
<organism evidence="8 9">
    <name type="scientific">Clostridium facile</name>
    <dbReference type="NCBI Taxonomy" id="2763035"/>
    <lineage>
        <taxon>Bacteria</taxon>
        <taxon>Bacillati</taxon>
        <taxon>Bacillota</taxon>
        <taxon>Clostridia</taxon>
        <taxon>Eubacteriales</taxon>
        <taxon>Clostridiaceae</taxon>
        <taxon>Clostridium</taxon>
    </lineage>
</organism>
<dbReference type="InterPro" id="IPR013324">
    <property type="entry name" value="RNA_pol_sigma_r3/r4-like"/>
</dbReference>